<reference evidence="3" key="1">
    <citation type="journal article" date="2020" name="Stud. Mycol.">
        <title>101 Dothideomycetes genomes: a test case for predicting lifestyles and emergence of pathogens.</title>
        <authorList>
            <person name="Haridas S."/>
            <person name="Albert R."/>
            <person name="Binder M."/>
            <person name="Bloem J."/>
            <person name="Labutti K."/>
            <person name="Salamov A."/>
            <person name="Andreopoulos B."/>
            <person name="Baker S."/>
            <person name="Barry K."/>
            <person name="Bills G."/>
            <person name="Bluhm B."/>
            <person name="Cannon C."/>
            <person name="Castanera R."/>
            <person name="Culley D."/>
            <person name="Daum C."/>
            <person name="Ezra D."/>
            <person name="Gonzalez J."/>
            <person name="Henrissat B."/>
            <person name="Kuo A."/>
            <person name="Liang C."/>
            <person name="Lipzen A."/>
            <person name="Lutzoni F."/>
            <person name="Magnuson J."/>
            <person name="Mondo S."/>
            <person name="Nolan M."/>
            <person name="Ohm R."/>
            <person name="Pangilinan J."/>
            <person name="Park H.-J."/>
            <person name="Ramirez L."/>
            <person name="Alfaro M."/>
            <person name="Sun H."/>
            <person name="Tritt A."/>
            <person name="Yoshinaga Y."/>
            <person name="Zwiers L.-H."/>
            <person name="Turgeon B."/>
            <person name="Goodwin S."/>
            <person name="Spatafora J."/>
            <person name="Crous P."/>
            <person name="Grigoriev I."/>
        </authorList>
    </citation>
    <scope>NUCLEOTIDE SEQUENCE</scope>
    <source>
        <strain evidence="3">CBS 690.94</strain>
    </source>
</reference>
<dbReference type="OrthoDB" id="5238236at2759"/>
<protein>
    <recommendedName>
        <fullName evidence="2">DUF6604 domain-containing protein</fullName>
    </recommendedName>
</protein>
<dbReference type="Pfam" id="PF20253">
    <property type="entry name" value="DUF6604"/>
    <property type="match status" value="2"/>
</dbReference>
<evidence type="ECO:0000256" key="1">
    <source>
        <dbReference type="SAM" id="MobiDB-lite"/>
    </source>
</evidence>
<accession>A0A9P4PA43</accession>
<evidence type="ECO:0000313" key="3">
    <source>
        <dbReference type="EMBL" id="KAF2440132.1"/>
    </source>
</evidence>
<keyword evidence="4" id="KW-1185">Reference proteome</keyword>
<dbReference type="Proteomes" id="UP000799764">
    <property type="component" value="Unassembled WGS sequence"/>
</dbReference>
<evidence type="ECO:0000313" key="4">
    <source>
        <dbReference type="Proteomes" id="UP000799764"/>
    </source>
</evidence>
<name>A0A9P4PA43_9PLEO</name>
<feature type="region of interest" description="Disordered" evidence="1">
    <location>
        <begin position="33"/>
        <end position="54"/>
    </location>
</feature>
<dbReference type="PANTHER" id="PTHR38795">
    <property type="entry name" value="DUF6604 DOMAIN-CONTAINING PROTEIN"/>
    <property type="match status" value="1"/>
</dbReference>
<feature type="domain" description="DUF6604" evidence="2">
    <location>
        <begin position="104"/>
        <end position="215"/>
    </location>
</feature>
<dbReference type="AlphaFoldDB" id="A0A9P4PA43"/>
<evidence type="ECO:0000259" key="2">
    <source>
        <dbReference type="Pfam" id="PF20253"/>
    </source>
</evidence>
<sequence>MASESLKSTYQQYKRDTEVVASWRANTAREHGYDNPLGVDGSIPAPVKPKAQKKGKECYAEQTKRVTSLRSETPHRSLNTSLLFKMRRLRYLSGLTSSLKELFEYFVDVLGQVKKTLQSLVPEWTGVPGKSSVKSTPADESSRTIPSLQNLFQALAVYEPSAAFEAAPDVERPAPMETVFSVEQDSLFGALFALTTLMGDLSRLIEEIVQLWREYGRPGQHHRRISSHRYCD</sequence>
<proteinExistence type="predicted"/>
<dbReference type="EMBL" id="MU001508">
    <property type="protein sequence ID" value="KAF2440132.1"/>
    <property type="molecule type" value="Genomic_DNA"/>
</dbReference>
<feature type="domain" description="DUF6604" evidence="2">
    <location>
        <begin position="11"/>
        <end position="63"/>
    </location>
</feature>
<organism evidence="3 4">
    <name type="scientific">Karstenula rhodostoma CBS 690.94</name>
    <dbReference type="NCBI Taxonomy" id="1392251"/>
    <lineage>
        <taxon>Eukaryota</taxon>
        <taxon>Fungi</taxon>
        <taxon>Dikarya</taxon>
        <taxon>Ascomycota</taxon>
        <taxon>Pezizomycotina</taxon>
        <taxon>Dothideomycetes</taxon>
        <taxon>Pleosporomycetidae</taxon>
        <taxon>Pleosporales</taxon>
        <taxon>Massarineae</taxon>
        <taxon>Didymosphaeriaceae</taxon>
        <taxon>Karstenula</taxon>
    </lineage>
</organism>
<dbReference type="PANTHER" id="PTHR38795:SF1">
    <property type="entry name" value="DUF6604 DOMAIN-CONTAINING PROTEIN"/>
    <property type="match status" value="1"/>
</dbReference>
<dbReference type="InterPro" id="IPR046539">
    <property type="entry name" value="DUF6604"/>
</dbReference>
<gene>
    <name evidence="3" type="ORF">P171DRAFT_489907</name>
</gene>
<comment type="caution">
    <text evidence="3">The sequence shown here is derived from an EMBL/GenBank/DDBJ whole genome shotgun (WGS) entry which is preliminary data.</text>
</comment>